<keyword evidence="3" id="KW-1185">Reference proteome</keyword>
<feature type="chain" id="PRO_5032777208" evidence="1">
    <location>
        <begin position="29"/>
        <end position="205"/>
    </location>
</feature>
<feature type="signal peptide" evidence="1">
    <location>
        <begin position="1"/>
        <end position="28"/>
    </location>
</feature>
<evidence type="ECO:0000313" key="2">
    <source>
        <dbReference type="EMBL" id="CAD6335026.1"/>
    </source>
</evidence>
<name>A0A811S2U2_9POAL</name>
<evidence type="ECO:0000313" key="3">
    <source>
        <dbReference type="Proteomes" id="UP000604825"/>
    </source>
</evidence>
<protein>
    <submittedName>
        <fullName evidence="2">Uncharacterized protein</fullName>
    </submittedName>
</protein>
<sequence length="205" mass="23270">MNASSSGSHGSGGEGSAAALLILLPVAAAPPPASLPLAHDPDEQPLDRAKRRYLRKCRSYLLPQPNATTTTKPSSSSSEFVELRPKVVDFPRLHGREEALYFHDTFAMPWEKDKHYRMLYRLEKKSLVFFDNEKKEDEGGERVVRAEPRQVKREVPRVEERPQPYLVTRTTELPPRWDGPAETIVLIDKPKGSGILSKMYHLRQQ</sequence>
<evidence type="ECO:0000256" key="1">
    <source>
        <dbReference type="SAM" id="SignalP"/>
    </source>
</evidence>
<gene>
    <name evidence="2" type="ORF">NCGR_LOCUS59124</name>
</gene>
<dbReference type="AlphaFoldDB" id="A0A811S2U2"/>
<comment type="caution">
    <text evidence="2">The sequence shown here is derived from an EMBL/GenBank/DDBJ whole genome shotgun (WGS) entry which is preliminary data.</text>
</comment>
<dbReference type="Proteomes" id="UP000604825">
    <property type="component" value="Unassembled WGS sequence"/>
</dbReference>
<proteinExistence type="predicted"/>
<keyword evidence="1" id="KW-0732">Signal</keyword>
<dbReference type="OrthoDB" id="786604at2759"/>
<reference evidence="2" key="1">
    <citation type="submission" date="2020-10" db="EMBL/GenBank/DDBJ databases">
        <authorList>
            <person name="Han B."/>
            <person name="Lu T."/>
            <person name="Zhao Q."/>
            <person name="Huang X."/>
            <person name="Zhao Y."/>
        </authorList>
    </citation>
    <scope>NUCLEOTIDE SEQUENCE</scope>
</reference>
<dbReference type="EMBL" id="CAJGYO010000017">
    <property type="protein sequence ID" value="CAD6335026.1"/>
    <property type="molecule type" value="Genomic_DNA"/>
</dbReference>
<accession>A0A811S2U2</accession>
<organism evidence="2 3">
    <name type="scientific">Miscanthus lutarioriparius</name>
    <dbReference type="NCBI Taxonomy" id="422564"/>
    <lineage>
        <taxon>Eukaryota</taxon>
        <taxon>Viridiplantae</taxon>
        <taxon>Streptophyta</taxon>
        <taxon>Embryophyta</taxon>
        <taxon>Tracheophyta</taxon>
        <taxon>Spermatophyta</taxon>
        <taxon>Magnoliopsida</taxon>
        <taxon>Liliopsida</taxon>
        <taxon>Poales</taxon>
        <taxon>Poaceae</taxon>
        <taxon>PACMAD clade</taxon>
        <taxon>Panicoideae</taxon>
        <taxon>Andropogonodae</taxon>
        <taxon>Andropogoneae</taxon>
        <taxon>Saccharinae</taxon>
        <taxon>Miscanthus</taxon>
    </lineage>
</organism>